<protein>
    <submittedName>
        <fullName evidence="1">Uncharacterized protein</fullName>
    </submittedName>
</protein>
<accession>A0ABU9AW64</accession>
<name>A0ABU9AW64_9BACT</name>
<comment type="caution">
    <text evidence="1">The sequence shown here is derived from an EMBL/GenBank/DDBJ whole genome shotgun (WGS) entry which is preliminary data.</text>
</comment>
<dbReference type="EMBL" id="JBBUKT010000005">
    <property type="protein sequence ID" value="MEK7951783.1"/>
    <property type="molecule type" value="Genomic_DNA"/>
</dbReference>
<evidence type="ECO:0000313" key="2">
    <source>
        <dbReference type="Proteomes" id="UP001371305"/>
    </source>
</evidence>
<evidence type="ECO:0000313" key="1">
    <source>
        <dbReference type="EMBL" id="MEK7951783.1"/>
    </source>
</evidence>
<keyword evidence="2" id="KW-1185">Reference proteome</keyword>
<sequence length="92" mass="10480">MEIVLNSRVVPGGLRKVVERVVRRFTFRPQFRWMATPSEEVVLCLPPLLVESVYGSREKEGVLLRAGIEDEIRREIESLLPFTEAGAAEARK</sequence>
<organism evidence="1 2">
    <name type="scientific">Luteolibacter soli</name>
    <dbReference type="NCBI Taxonomy" id="3135280"/>
    <lineage>
        <taxon>Bacteria</taxon>
        <taxon>Pseudomonadati</taxon>
        <taxon>Verrucomicrobiota</taxon>
        <taxon>Verrucomicrobiia</taxon>
        <taxon>Verrucomicrobiales</taxon>
        <taxon>Verrucomicrobiaceae</taxon>
        <taxon>Luteolibacter</taxon>
    </lineage>
</organism>
<dbReference type="RefSeq" id="WP_341405522.1">
    <property type="nucleotide sequence ID" value="NZ_JBBUKT010000005.1"/>
</dbReference>
<dbReference type="Proteomes" id="UP001371305">
    <property type="component" value="Unassembled WGS sequence"/>
</dbReference>
<reference evidence="1 2" key="1">
    <citation type="submission" date="2024-04" db="EMBL/GenBank/DDBJ databases">
        <title>Luteolibacter sp. isolated from soil.</title>
        <authorList>
            <person name="An J."/>
        </authorList>
    </citation>
    <scope>NUCLEOTIDE SEQUENCE [LARGE SCALE GENOMIC DNA]</scope>
    <source>
        <strain evidence="1 2">Y139</strain>
    </source>
</reference>
<gene>
    <name evidence="1" type="ORF">WKV53_14795</name>
</gene>
<proteinExistence type="predicted"/>